<comment type="caution">
    <text evidence="8">The sequence shown here is derived from an EMBL/GenBank/DDBJ whole genome shotgun (WGS) entry which is preliminary data.</text>
</comment>
<evidence type="ECO:0000256" key="2">
    <source>
        <dbReference type="ARBA" id="ARBA00022692"/>
    </source>
</evidence>
<feature type="region of interest" description="Disordered" evidence="6">
    <location>
        <begin position="1"/>
        <end position="54"/>
    </location>
</feature>
<feature type="transmembrane region" description="Helical" evidence="7">
    <location>
        <begin position="77"/>
        <end position="101"/>
    </location>
</feature>
<dbReference type="FunFam" id="1.20.140.150:FF:000021">
    <property type="entry name" value="Transmembrane protein 114"/>
    <property type="match status" value="1"/>
</dbReference>
<feature type="transmembrane region" description="Helical" evidence="7">
    <location>
        <begin position="261"/>
        <end position="284"/>
    </location>
</feature>
<accession>A0A0P7TQ09</accession>
<evidence type="ECO:0000256" key="3">
    <source>
        <dbReference type="ARBA" id="ARBA00022989"/>
    </source>
</evidence>
<dbReference type="GO" id="GO:0016324">
    <property type="term" value="C:apical plasma membrane"/>
    <property type="evidence" value="ECO:0007669"/>
    <property type="project" value="UniProtKB-ARBA"/>
</dbReference>
<dbReference type="InterPro" id="IPR004031">
    <property type="entry name" value="PMP22/EMP/MP20/Claudin"/>
</dbReference>
<evidence type="ECO:0000256" key="1">
    <source>
        <dbReference type="ARBA" id="ARBA00004141"/>
    </source>
</evidence>
<feature type="transmembrane region" description="Helical" evidence="7">
    <location>
        <begin position="212"/>
        <end position="231"/>
    </location>
</feature>
<keyword evidence="4 7" id="KW-0472">Membrane</keyword>
<sequence length="296" mass="31632">TTPTGGCIASETPQTSRSTDLRGALTRSSGARARDPSGPHAERGEAQGLAGPRSAVAARSQLRVPVLRPPPRADMRMSFGTAVVVAGFAGVLSFALLAAAIGSEYWYIIEVRTPNESDSEELSSHSGLWRIYEGTCARSLHGTRRKNSSSHIIYSFSIDTTKYSEPERHLLSLHKVIVILLPLSLVLLVFGGIFGLVSSLARSHGLLSGTAVYLLVCSLLTLSGVSIYISYSQLALAELRRVLGAEHLAHVHVSFGWSLGVAWLSFGLEVLAGLLLLLAARIAFLQHRHESGARGA</sequence>
<reference evidence="8 9" key="1">
    <citation type="submission" date="2015-08" db="EMBL/GenBank/DDBJ databases">
        <title>The genome of the Asian arowana (Scleropages formosus).</title>
        <authorList>
            <person name="Tan M.H."/>
            <person name="Gan H.M."/>
            <person name="Croft L.J."/>
            <person name="Austin C.M."/>
        </authorList>
    </citation>
    <scope>NUCLEOTIDE SEQUENCE [LARGE SCALE GENOMIC DNA]</scope>
    <source>
        <strain evidence="8">Aro1</strain>
    </source>
</reference>
<protein>
    <submittedName>
        <fullName evidence="8">Transmembrane protein 235-like</fullName>
    </submittedName>
</protein>
<keyword evidence="3 7" id="KW-1133">Transmembrane helix</keyword>
<dbReference type="PANTHER" id="PTHR20516">
    <property type="entry name" value="TRANSMEMBRANE PROTEIN 114/235 FAMILY MEMBER"/>
    <property type="match status" value="1"/>
</dbReference>
<dbReference type="AlphaFoldDB" id="A0A0P7TQ09"/>
<feature type="non-terminal residue" evidence="8">
    <location>
        <position position="1"/>
    </location>
</feature>
<evidence type="ECO:0000313" key="9">
    <source>
        <dbReference type="Proteomes" id="UP000034805"/>
    </source>
</evidence>
<name>A0A0P7TQ09_SCLFO</name>
<feature type="compositionally biased region" description="Basic and acidic residues" evidence="6">
    <location>
        <begin position="32"/>
        <end position="45"/>
    </location>
</feature>
<dbReference type="Proteomes" id="UP000034805">
    <property type="component" value="Unassembled WGS sequence"/>
</dbReference>
<evidence type="ECO:0000256" key="6">
    <source>
        <dbReference type="SAM" id="MobiDB-lite"/>
    </source>
</evidence>
<feature type="transmembrane region" description="Helical" evidence="7">
    <location>
        <begin position="176"/>
        <end position="200"/>
    </location>
</feature>
<comment type="subcellular location">
    <subcellularLocation>
        <location evidence="1">Membrane</location>
        <topology evidence="1">Multi-pass membrane protein</topology>
    </subcellularLocation>
</comment>
<dbReference type="PANTHER" id="PTHR20516:SF1">
    <property type="entry name" value="TRANSMEMBRANE PROTEIN 235"/>
    <property type="match status" value="1"/>
</dbReference>
<keyword evidence="2 7" id="KW-0812">Transmembrane</keyword>
<keyword evidence="5" id="KW-0325">Glycoprotein</keyword>
<dbReference type="Pfam" id="PF13903">
    <property type="entry name" value="Claudin_2"/>
    <property type="match status" value="1"/>
</dbReference>
<dbReference type="EMBL" id="JARO02011539">
    <property type="protein sequence ID" value="KPP59821.1"/>
    <property type="molecule type" value="Genomic_DNA"/>
</dbReference>
<evidence type="ECO:0000256" key="4">
    <source>
        <dbReference type="ARBA" id="ARBA00023136"/>
    </source>
</evidence>
<proteinExistence type="predicted"/>
<gene>
    <name evidence="8" type="ORF">Z043_122225</name>
</gene>
<dbReference type="Gene3D" id="1.20.140.150">
    <property type="match status" value="1"/>
</dbReference>
<evidence type="ECO:0000256" key="5">
    <source>
        <dbReference type="ARBA" id="ARBA00023180"/>
    </source>
</evidence>
<evidence type="ECO:0000313" key="8">
    <source>
        <dbReference type="EMBL" id="KPP59821.1"/>
    </source>
</evidence>
<organism evidence="8 9">
    <name type="scientific">Scleropages formosus</name>
    <name type="common">Asian bonytongue</name>
    <name type="synonym">Osteoglossum formosum</name>
    <dbReference type="NCBI Taxonomy" id="113540"/>
    <lineage>
        <taxon>Eukaryota</taxon>
        <taxon>Metazoa</taxon>
        <taxon>Chordata</taxon>
        <taxon>Craniata</taxon>
        <taxon>Vertebrata</taxon>
        <taxon>Euteleostomi</taxon>
        <taxon>Actinopterygii</taxon>
        <taxon>Neopterygii</taxon>
        <taxon>Teleostei</taxon>
        <taxon>Osteoglossocephala</taxon>
        <taxon>Osteoglossomorpha</taxon>
        <taxon>Osteoglossiformes</taxon>
        <taxon>Osteoglossidae</taxon>
        <taxon>Scleropages</taxon>
    </lineage>
</organism>
<dbReference type="InterPro" id="IPR039951">
    <property type="entry name" value="TMEM114/TMEM235"/>
</dbReference>
<evidence type="ECO:0000256" key="7">
    <source>
        <dbReference type="SAM" id="Phobius"/>
    </source>
</evidence>